<evidence type="ECO:0000313" key="2">
    <source>
        <dbReference type="EMBL" id="SVD14596.1"/>
    </source>
</evidence>
<name>A0A382SXI2_9ZZZZ</name>
<sequence>GYAHITPRPEQEQVDAMEVAIERDGDEFDLGIGGEEPPMIRGMRNMPENLRAPEEMWV</sequence>
<reference evidence="2" key="1">
    <citation type="submission" date="2018-05" db="EMBL/GenBank/DDBJ databases">
        <authorList>
            <person name="Lanie J.A."/>
            <person name="Ng W.-L."/>
            <person name="Kazmierczak K.M."/>
            <person name="Andrzejewski T.M."/>
            <person name="Davidsen T.M."/>
            <person name="Wayne K.J."/>
            <person name="Tettelin H."/>
            <person name="Glass J.I."/>
            <person name="Rusch D."/>
            <person name="Podicherti R."/>
            <person name="Tsui H.-C.T."/>
            <person name="Winkler M.E."/>
        </authorList>
    </citation>
    <scope>NUCLEOTIDE SEQUENCE</scope>
</reference>
<dbReference type="AlphaFoldDB" id="A0A382SXI2"/>
<organism evidence="2">
    <name type="scientific">marine metagenome</name>
    <dbReference type="NCBI Taxonomy" id="408172"/>
    <lineage>
        <taxon>unclassified sequences</taxon>
        <taxon>metagenomes</taxon>
        <taxon>ecological metagenomes</taxon>
    </lineage>
</organism>
<proteinExistence type="predicted"/>
<feature type="non-terminal residue" evidence="2">
    <location>
        <position position="1"/>
    </location>
</feature>
<feature type="region of interest" description="Disordered" evidence="1">
    <location>
        <begin position="23"/>
        <end position="58"/>
    </location>
</feature>
<gene>
    <name evidence="2" type="ORF">METZ01_LOCUS367450</name>
</gene>
<accession>A0A382SXI2</accession>
<evidence type="ECO:0000256" key="1">
    <source>
        <dbReference type="SAM" id="MobiDB-lite"/>
    </source>
</evidence>
<protein>
    <submittedName>
        <fullName evidence="2">Uncharacterized protein</fullName>
    </submittedName>
</protein>
<dbReference type="EMBL" id="UINC01132340">
    <property type="protein sequence ID" value="SVD14596.1"/>
    <property type="molecule type" value="Genomic_DNA"/>
</dbReference>